<dbReference type="Proteomes" id="UP000830671">
    <property type="component" value="Chromosome 5"/>
</dbReference>
<dbReference type="RefSeq" id="XP_049145682.1">
    <property type="nucleotide sequence ID" value="XM_049288538.1"/>
</dbReference>
<dbReference type="GeneID" id="73343548"/>
<dbReference type="KEGG" id="clup:CLUP02_09560"/>
<name>A0A9Q8SV28_9PEZI</name>
<reference evidence="1" key="1">
    <citation type="journal article" date="2021" name="Mol. Plant Microbe Interact.">
        <title>Complete Genome Sequence of the Plant-Pathogenic Fungus Colletotrichum lupini.</title>
        <authorList>
            <person name="Baroncelli R."/>
            <person name="Pensec F."/>
            <person name="Da Lio D."/>
            <person name="Boufleur T."/>
            <person name="Vicente I."/>
            <person name="Sarrocco S."/>
            <person name="Picot A."/>
            <person name="Baraldi E."/>
            <person name="Sukno S."/>
            <person name="Thon M."/>
            <person name="Le Floch G."/>
        </authorList>
    </citation>
    <scope>NUCLEOTIDE SEQUENCE</scope>
    <source>
        <strain evidence="1">IMI 504893</strain>
    </source>
</reference>
<dbReference type="AlphaFoldDB" id="A0A9Q8SV28"/>
<protein>
    <submittedName>
        <fullName evidence="1">Uncharacterized protein</fullName>
    </submittedName>
</protein>
<organism evidence="1 2">
    <name type="scientific">Colletotrichum lupini</name>
    <dbReference type="NCBI Taxonomy" id="145971"/>
    <lineage>
        <taxon>Eukaryota</taxon>
        <taxon>Fungi</taxon>
        <taxon>Dikarya</taxon>
        <taxon>Ascomycota</taxon>
        <taxon>Pezizomycotina</taxon>
        <taxon>Sordariomycetes</taxon>
        <taxon>Hypocreomycetidae</taxon>
        <taxon>Glomerellales</taxon>
        <taxon>Glomerellaceae</taxon>
        <taxon>Colletotrichum</taxon>
        <taxon>Colletotrichum acutatum species complex</taxon>
    </lineage>
</organism>
<evidence type="ECO:0000313" key="1">
    <source>
        <dbReference type="EMBL" id="UQC84064.1"/>
    </source>
</evidence>
<proteinExistence type="predicted"/>
<gene>
    <name evidence="1" type="ORF">CLUP02_09560</name>
</gene>
<sequence length="100" mass="11311">MSVYESFGRCSRQNSGVDDLFLTRCIMSSAISYGKRRCNRWCQQALQFARYVHMPALCHRYIAAMGHQKTEGLARYVLFTLHGVSCAGCHDAAALARLLY</sequence>
<accession>A0A9Q8SV28</accession>
<dbReference type="EMBL" id="CP019477">
    <property type="protein sequence ID" value="UQC84064.1"/>
    <property type="molecule type" value="Genomic_DNA"/>
</dbReference>
<evidence type="ECO:0000313" key="2">
    <source>
        <dbReference type="Proteomes" id="UP000830671"/>
    </source>
</evidence>
<keyword evidence="2" id="KW-1185">Reference proteome</keyword>